<sequence length="376" mass="42023">MDLDTFRRSLKEEYFDSSAVFAAKVVSPELEGDSAEPAPALRALAVLMFFKVVRAVRHCKKARELGQLSSGQLLWRCCENHSNGHFFQSPQDFVRSGHVHAFLHFLVYMKMNEQIETIVHALGALHEIAHATVFRWEKKCHETIVHALGALHEIAHATVFRWEKKCHEAGIGRLGSMAGPRGNEKTGKWGATADKRSQNRRLWFGVQTGGERKRSHKDGTKRVAGEVLDHPNAAKEQKPRGGEALAEVFQRRLTPHTKVVSDGWLGAESATKRAGVKRGGSCNHGKKFRNEKTGFHSNDAESEVAWHRRWARSKWTMRRTLIKKDQSAKQSAAAGQVAEHVWQTNAGDHMYSSMSQALQAFTEFAGVGTWAPCSLG</sequence>
<protein>
    <submittedName>
        <fullName evidence="1">Uncharacterized protein</fullName>
    </submittedName>
</protein>
<gene>
    <name evidence="1" type="ORF">PCOR1329_LOCUS33058</name>
</gene>
<comment type="caution">
    <text evidence="1">The sequence shown here is derived from an EMBL/GenBank/DDBJ whole genome shotgun (WGS) entry which is preliminary data.</text>
</comment>
<reference evidence="1" key="1">
    <citation type="submission" date="2023-10" db="EMBL/GenBank/DDBJ databases">
        <authorList>
            <person name="Chen Y."/>
            <person name="Shah S."/>
            <person name="Dougan E. K."/>
            <person name="Thang M."/>
            <person name="Chan C."/>
        </authorList>
    </citation>
    <scope>NUCLEOTIDE SEQUENCE [LARGE SCALE GENOMIC DNA]</scope>
</reference>
<name>A0ABN9SVX9_9DINO</name>
<evidence type="ECO:0000313" key="1">
    <source>
        <dbReference type="EMBL" id="CAK0836623.1"/>
    </source>
</evidence>
<organism evidence="1 2">
    <name type="scientific">Prorocentrum cordatum</name>
    <dbReference type="NCBI Taxonomy" id="2364126"/>
    <lineage>
        <taxon>Eukaryota</taxon>
        <taxon>Sar</taxon>
        <taxon>Alveolata</taxon>
        <taxon>Dinophyceae</taxon>
        <taxon>Prorocentrales</taxon>
        <taxon>Prorocentraceae</taxon>
        <taxon>Prorocentrum</taxon>
    </lineage>
</organism>
<dbReference type="EMBL" id="CAUYUJ010013692">
    <property type="protein sequence ID" value="CAK0836623.1"/>
    <property type="molecule type" value="Genomic_DNA"/>
</dbReference>
<keyword evidence="2" id="KW-1185">Reference proteome</keyword>
<evidence type="ECO:0000313" key="2">
    <source>
        <dbReference type="Proteomes" id="UP001189429"/>
    </source>
</evidence>
<accession>A0ABN9SVX9</accession>
<proteinExistence type="predicted"/>
<dbReference type="Proteomes" id="UP001189429">
    <property type="component" value="Unassembled WGS sequence"/>
</dbReference>